<comment type="caution">
    <text evidence="2">The sequence shown here is derived from an EMBL/GenBank/DDBJ whole genome shotgun (WGS) entry which is preliminary data.</text>
</comment>
<protein>
    <submittedName>
        <fullName evidence="2">Uncharacterized protein</fullName>
    </submittedName>
</protein>
<dbReference type="AlphaFoldDB" id="A0AAV6VY28"/>
<accession>A0AAV6VY28</accession>
<sequence>MSLKDGTSANDKARNAPFHLIAPPLLLNCGMGCLYLTPYTFDPSLVPFGNVSDPNADGPGILASRQPDGPLEPEKRNTPGLTILLPPYSTKCSTRGLLWNLFLELVRQD</sequence>
<proteinExistence type="predicted"/>
<organism evidence="2 3">
    <name type="scientific">Oedothorax gibbosus</name>
    <dbReference type="NCBI Taxonomy" id="931172"/>
    <lineage>
        <taxon>Eukaryota</taxon>
        <taxon>Metazoa</taxon>
        <taxon>Ecdysozoa</taxon>
        <taxon>Arthropoda</taxon>
        <taxon>Chelicerata</taxon>
        <taxon>Arachnida</taxon>
        <taxon>Araneae</taxon>
        <taxon>Araneomorphae</taxon>
        <taxon>Entelegynae</taxon>
        <taxon>Araneoidea</taxon>
        <taxon>Linyphiidae</taxon>
        <taxon>Erigoninae</taxon>
        <taxon>Oedothorax</taxon>
    </lineage>
</organism>
<feature type="region of interest" description="Disordered" evidence="1">
    <location>
        <begin position="56"/>
        <end position="78"/>
    </location>
</feature>
<evidence type="ECO:0000313" key="3">
    <source>
        <dbReference type="Proteomes" id="UP000827092"/>
    </source>
</evidence>
<evidence type="ECO:0000313" key="2">
    <source>
        <dbReference type="EMBL" id="KAG8200978.1"/>
    </source>
</evidence>
<reference evidence="2 3" key="1">
    <citation type="journal article" date="2022" name="Nat. Ecol. Evol.">
        <title>A masculinizing supergene underlies an exaggerated male reproductive morph in a spider.</title>
        <authorList>
            <person name="Hendrickx F."/>
            <person name="De Corte Z."/>
            <person name="Sonet G."/>
            <person name="Van Belleghem S.M."/>
            <person name="Kostlbacher S."/>
            <person name="Vangestel C."/>
        </authorList>
    </citation>
    <scope>NUCLEOTIDE SEQUENCE [LARGE SCALE GENOMIC DNA]</scope>
    <source>
        <strain evidence="2">W744_W776</strain>
    </source>
</reference>
<name>A0AAV6VY28_9ARAC</name>
<dbReference type="EMBL" id="JAFNEN010000010">
    <property type="protein sequence ID" value="KAG8200978.1"/>
    <property type="molecule type" value="Genomic_DNA"/>
</dbReference>
<gene>
    <name evidence="2" type="ORF">JTE90_021442</name>
</gene>
<dbReference type="Proteomes" id="UP000827092">
    <property type="component" value="Unassembled WGS sequence"/>
</dbReference>
<evidence type="ECO:0000256" key="1">
    <source>
        <dbReference type="SAM" id="MobiDB-lite"/>
    </source>
</evidence>
<keyword evidence="3" id="KW-1185">Reference proteome</keyword>